<feature type="compositionally biased region" description="Polar residues" evidence="5">
    <location>
        <begin position="169"/>
        <end position="190"/>
    </location>
</feature>
<comment type="subcellular location">
    <subcellularLocation>
        <location evidence="1">Nucleus</location>
    </subcellularLocation>
</comment>
<name>A0A448ZC68_9STRA</name>
<dbReference type="InterPro" id="IPR000232">
    <property type="entry name" value="HSF_DNA-bd"/>
</dbReference>
<keyword evidence="3" id="KW-0539">Nucleus</keyword>
<dbReference type="Pfam" id="PF00447">
    <property type="entry name" value="HSF_DNA-bind"/>
    <property type="match status" value="1"/>
</dbReference>
<dbReference type="PANTHER" id="PTHR10015:SF206">
    <property type="entry name" value="HSF-TYPE DNA-BINDING DOMAIN-CONTAINING PROTEIN"/>
    <property type="match status" value="1"/>
</dbReference>
<gene>
    <name evidence="7" type="ORF">PSNMU_V1.4_AUG-EV-PASAV3_0063110</name>
</gene>
<dbReference type="SUPFAM" id="SSF46785">
    <property type="entry name" value="Winged helix' DNA-binding domain"/>
    <property type="match status" value="1"/>
</dbReference>
<evidence type="ECO:0000313" key="7">
    <source>
        <dbReference type="EMBL" id="VEU39584.1"/>
    </source>
</evidence>
<dbReference type="AlphaFoldDB" id="A0A448ZC68"/>
<dbReference type="GO" id="GO:0043565">
    <property type="term" value="F:sequence-specific DNA binding"/>
    <property type="evidence" value="ECO:0007669"/>
    <property type="project" value="InterPro"/>
</dbReference>
<dbReference type="InterPro" id="IPR036390">
    <property type="entry name" value="WH_DNA-bd_sf"/>
</dbReference>
<dbReference type="GO" id="GO:0005634">
    <property type="term" value="C:nucleus"/>
    <property type="evidence" value="ECO:0007669"/>
    <property type="project" value="UniProtKB-SubCell"/>
</dbReference>
<feature type="region of interest" description="Disordered" evidence="5">
    <location>
        <begin position="151"/>
        <end position="190"/>
    </location>
</feature>
<evidence type="ECO:0000256" key="2">
    <source>
        <dbReference type="ARBA" id="ARBA00023125"/>
    </source>
</evidence>
<dbReference type="InterPro" id="IPR036388">
    <property type="entry name" value="WH-like_DNA-bd_sf"/>
</dbReference>
<comment type="similarity">
    <text evidence="4">Belongs to the HSF family.</text>
</comment>
<evidence type="ECO:0000313" key="8">
    <source>
        <dbReference type="Proteomes" id="UP000291116"/>
    </source>
</evidence>
<accession>A0A448ZC68</accession>
<proteinExistence type="inferred from homology"/>
<evidence type="ECO:0000259" key="6">
    <source>
        <dbReference type="SMART" id="SM00415"/>
    </source>
</evidence>
<evidence type="ECO:0000256" key="4">
    <source>
        <dbReference type="RuleBase" id="RU004020"/>
    </source>
</evidence>
<feature type="domain" description="HSF-type DNA-binding" evidence="6">
    <location>
        <begin position="50"/>
        <end position="146"/>
    </location>
</feature>
<sequence length="289" mass="33036">MNTPDSAAPTGDTAESHAHCSIRLPPLVKATVEELELQRQQQLEQELSSPSNSFPYELYDLLQHVDRNGLGIFISWTIDGKSFRIHDHASFEKTILPIYFKGMSSYRSFRRQLNNYGIYQDRVSRTYSHKFLVRGKRMLCSKIVRDINHRYRPKANMSGTGKLPREKQPSQNICSSHSPSNNANDCSSSTNIKNSDDALFSENQVTDQTILSPNPVDFESINRNRKKNNNYPSNSDYDNNTLQSFLRDQYWANLPGNLLPIDVVNEIIVTFSSPEQQRQLTASSRAEQK</sequence>
<keyword evidence="2" id="KW-0238">DNA-binding</keyword>
<feature type="region of interest" description="Disordered" evidence="5">
    <location>
        <begin position="211"/>
        <end position="236"/>
    </location>
</feature>
<protein>
    <recommendedName>
        <fullName evidence="6">HSF-type DNA-binding domain-containing protein</fullName>
    </recommendedName>
</protein>
<organism evidence="7 8">
    <name type="scientific">Pseudo-nitzschia multistriata</name>
    <dbReference type="NCBI Taxonomy" id="183589"/>
    <lineage>
        <taxon>Eukaryota</taxon>
        <taxon>Sar</taxon>
        <taxon>Stramenopiles</taxon>
        <taxon>Ochrophyta</taxon>
        <taxon>Bacillariophyta</taxon>
        <taxon>Bacillariophyceae</taxon>
        <taxon>Bacillariophycidae</taxon>
        <taxon>Bacillariales</taxon>
        <taxon>Bacillariaceae</taxon>
        <taxon>Pseudo-nitzschia</taxon>
    </lineage>
</organism>
<dbReference type="Gene3D" id="1.10.10.10">
    <property type="entry name" value="Winged helix-like DNA-binding domain superfamily/Winged helix DNA-binding domain"/>
    <property type="match status" value="1"/>
</dbReference>
<dbReference type="Proteomes" id="UP000291116">
    <property type="component" value="Unassembled WGS sequence"/>
</dbReference>
<evidence type="ECO:0000256" key="1">
    <source>
        <dbReference type="ARBA" id="ARBA00004123"/>
    </source>
</evidence>
<dbReference type="OrthoDB" id="79033at2759"/>
<evidence type="ECO:0000256" key="3">
    <source>
        <dbReference type="ARBA" id="ARBA00023242"/>
    </source>
</evidence>
<dbReference type="SMART" id="SM00415">
    <property type="entry name" value="HSF"/>
    <property type="match status" value="1"/>
</dbReference>
<keyword evidence="8" id="KW-1185">Reference proteome</keyword>
<dbReference type="PANTHER" id="PTHR10015">
    <property type="entry name" value="HEAT SHOCK TRANSCRIPTION FACTOR"/>
    <property type="match status" value="1"/>
</dbReference>
<reference evidence="7 8" key="1">
    <citation type="submission" date="2019-01" db="EMBL/GenBank/DDBJ databases">
        <authorList>
            <person name="Ferrante I. M."/>
        </authorList>
    </citation>
    <scope>NUCLEOTIDE SEQUENCE [LARGE SCALE GENOMIC DNA]</scope>
    <source>
        <strain evidence="7 8">B856</strain>
    </source>
</reference>
<dbReference type="EMBL" id="CAACVS010000226">
    <property type="protein sequence ID" value="VEU39584.1"/>
    <property type="molecule type" value="Genomic_DNA"/>
</dbReference>
<evidence type="ECO:0000256" key="5">
    <source>
        <dbReference type="SAM" id="MobiDB-lite"/>
    </source>
</evidence>
<dbReference type="GO" id="GO:0003700">
    <property type="term" value="F:DNA-binding transcription factor activity"/>
    <property type="evidence" value="ECO:0007669"/>
    <property type="project" value="InterPro"/>
</dbReference>